<protein>
    <recommendedName>
        <fullName evidence="2 6">Adenylyl-sulfate kinase</fullName>
        <ecNumber evidence="2 6">2.7.1.25</ecNumber>
    </recommendedName>
    <alternativeName>
        <fullName evidence="6">APS kinase</fullName>
    </alternativeName>
    <alternativeName>
        <fullName evidence="6">ATP adenosine-5'-phosphosulfate 3'-phosphotransferase</fullName>
    </alternativeName>
    <alternativeName>
        <fullName evidence="6">Adenosine-5'-phosphosulfate kinase</fullName>
    </alternativeName>
</protein>
<dbReference type="CDD" id="cd02027">
    <property type="entry name" value="APSK"/>
    <property type="match status" value="1"/>
</dbReference>
<feature type="active site" description="Phosphoserine intermediate" evidence="6">
    <location>
        <position position="106"/>
    </location>
</feature>
<dbReference type="GO" id="GO:0016301">
    <property type="term" value="F:kinase activity"/>
    <property type="evidence" value="ECO:0007669"/>
    <property type="project" value="UniProtKB-KW"/>
</dbReference>
<evidence type="ECO:0000259" key="8">
    <source>
        <dbReference type="Pfam" id="PF01583"/>
    </source>
</evidence>
<feature type="domain" description="APS kinase" evidence="8">
    <location>
        <begin position="25"/>
        <end position="174"/>
    </location>
</feature>
<comment type="function">
    <text evidence="6 7">Catalyzes the synthesis of activated sulfate.</text>
</comment>
<evidence type="ECO:0000256" key="2">
    <source>
        <dbReference type="ARBA" id="ARBA00012121"/>
    </source>
</evidence>
<dbReference type="HAMAP" id="MF_00065">
    <property type="entry name" value="Adenylyl_sulf_kinase"/>
    <property type="match status" value="1"/>
</dbReference>
<dbReference type="InterPro" id="IPR002891">
    <property type="entry name" value="APS"/>
</dbReference>
<dbReference type="InterPro" id="IPR050512">
    <property type="entry name" value="Sulf_AdTrans/APS_kinase"/>
</dbReference>
<proteinExistence type="inferred from homology"/>
<comment type="catalytic activity">
    <reaction evidence="1 6 7">
        <text>adenosine 5'-phosphosulfate + ATP = 3'-phosphoadenylyl sulfate + ADP + H(+)</text>
        <dbReference type="Rhea" id="RHEA:24152"/>
        <dbReference type="ChEBI" id="CHEBI:15378"/>
        <dbReference type="ChEBI" id="CHEBI:30616"/>
        <dbReference type="ChEBI" id="CHEBI:58243"/>
        <dbReference type="ChEBI" id="CHEBI:58339"/>
        <dbReference type="ChEBI" id="CHEBI:456216"/>
        <dbReference type="EC" id="2.7.1.25"/>
    </reaction>
</comment>
<dbReference type="InterPro" id="IPR059117">
    <property type="entry name" value="APS_kinase_dom"/>
</dbReference>
<keyword evidence="10" id="KW-1185">Reference proteome</keyword>
<evidence type="ECO:0000256" key="1">
    <source>
        <dbReference type="ARBA" id="ARBA00001823"/>
    </source>
</evidence>
<evidence type="ECO:0000256" key="5">
    <source>
        <dbReference type="ARBA" id="ARBA00022840"/>
    </source>
</evidence>
<gene>
    <name evidence="6 9" type="primary">cysC</name>
    <name evidence="9" type="ORF">GCM10023311_14730</name>
</gene>
<keyword evidence="3 6" id="KW-0808">Transferase</keyword>
<evidence type="ECO:0000256" key="3">
    <source>
        <dbReference type="ARBA" id="ARBA00022679"/>
    </source>
</evidence>
<keyword evidence="6 7" id="KW-0418">Kinase</keyword>
<comment type="caution">
    <text evidence="9">The sequence shown here is derived from an EMBL/GenBank/DDBJ whole genome shotgun (WGS) entry which is preliminary data.</text>
</comment>
<dbReference type="InterPro" id="IPR027417">
    <property type="entry name" value="P-loop_NTPase"/>
</dbReference>
<dbReference type="Proteomes" id="UP001500433">
    <property type="component" value="Unassembled WGS sequence"/>
</dbReference>
<dbReference type="PANTHER" id="PTHR42700">
    <property type="entry name" value="SULFATE ADENYLYLTRANSFERASE"/>
    <property type="match status" value="1"/>
</dbReference>
<evidence type="ECO:0000256" key="4">
    <source>
        <dbReference type="ARBA" id="ARBA00022741"/>
    </source>
</evidence>
<accession>A0ABP9F1X9</accession>
<organism evidence="9 10">
    <name type="scientific">Flaviramulus aquimarinus</name>
    <dbReference type="NCBI Taxonomy" id="1170456"/>
    <lineage>
        <taxon>Bacteria</taxon>
        <taxon>Pseudomonadati</taxon>
        <taxon>Bacteroidota</taxon>
        <taxon>Flavobacteriia</taxon>
        <taxon>Flavobacteriales</taxon>
        <taxon>Flavobacteriaceae</taxon>
        <taxon>Flaviramulus</taxon>
    </lineage>
</organism>
<evidence type="ECO:0000313" key="9">
    <source>
        <dbReference type="EMBL" id="GAA4891422.1"/>
    </source>
</evidence>
<keyword evidence="5 6" id="KW-0067">ATP-binding</keyword>
<dbReference type="SUPFAM" id="SSF52540">
    <property type="entry name" value="P-loop containing nucleoside triphosphate hydrolases"/>
    <property type="match status" value="1"/>
</dbReference>
<dbReference type="EC" id="2.7.1.25" evidence="2 6"/>
<reference evidence="10" key="1">
    <citation type="journal article" date="2019" name="Int. J. Syst. Evol. Microbiol.">
        <title>The Global Catalogue of Microorganisms (GCM) 10K type strain sequencing project: providing services to taxonomists for standard genome sequencing and annotation.</title>
        <authorList>
            <consortium name="The Broad Institute Genomics Platform"/>
            <consortium name="The Broad Institute Genome Sequencing Center for Infectious Disease"/>
            <person name="Wu L."/>
            <person name="Ma J."/>
        </authorList>
    </citation>
    <scope>NUCLEOTIDE SEQUENCE [LARGE SCALE GENOMIC DNA]</scope>
    <source>
        <strain evidence="10">JCM 18274</strain>
    </source>
</reference>
<dbReference type="Pfam" id="PF01583">
    <property type="entry name" value="APS_kinase"/>
    <property type="match status" value="1"/>
</dbReference>
<dbReference type="Gene3D" id="3.40.50.300">
    <property type="entry name" value="P-loop containing nucleotide triphosphate hydrolases"/>
    <property type="match status" value="1"/>
</dbReference>
<sequence>MKENITPYKHSVTVKERRLLNKHNSFLVWFTGLSGSGKSTISNIVEQELSKQGIRTYLLDGDNVRNGINCNLTFSHEDRTENIRRVSEISKLMIDAGILVVGAFVSPYEEDRENIKKIVGEDNFIEVFVNTSLEECERRDVKGLYKKAREGEIKNFTGISAPYENPINPDIEIKTENETIYGAAKRIIEFIKPKLKLQNE</sequence>
<keyword evidence="6" id="KW-0597">Phosphoprotein</keyword>
<dbReference type="EMBL" id="BAABJH010000001">
    <property type="protein sequence ID" value="GAA4891422.1"/>
    <property type="molecule type" value="Genomic_DNA"/>
</dbReference>
<comment type="similarity">
    <text evidence="6 7">Belongs to the APS kinase family.</text>
</comment>
<keyword evidence="4 6" id="KW-0547">Nucleotide-binding</keyword>
<dbReference type="PANTHER" id="PTHR42700:SF1">
    <property type="entry name" value="SULFATE ADENYLYLTRANSFERASE"/>
    <property type="match status" value="1"/>
</dbReference>
<name>A0ABP9F1X9_9FLAO</name>
<dbReference type="RefSeq" id="WP_345273463.1">
    <property type="nucleotide sequence ID" value="NZ_BAABJH010000001.1"/>
</dbReference>
<dbReference type="NCBIfam" id="NF003013">
    <property type="entry name" value="PRK03846.1"/>
    <property type="match status" value="1"/>
</dbReference>
<feature type="binding site" evidence="6">
    <location>
        <begin position="32"/>
        <end position="39"/>
    </location>
    <ligand>
        <name>ATP</name>
        <dbReference type="ChEBI" id="CHEBI:30616"/>
    </ligand>
</feature>
<evidence type="ECO:0000313" key="10">
    <source>
        <dbReference type="Proteomes" id="UP001500433"/>
    </source>
</evidence>
<evidence type="ECO:0000256" key="6">
    <source>
        <dbReference type="HAMAP-Rule" id="MF_00065"/>
    </source>
</evidence>
<evidence type="ECO:0000256" key="7">
    <source>
        <dbReference type="RuleBase" id="RU004347"/>
    </source>
</evidence>
<comment type="pathway">
    <text evidence="6 7">Sulfur metabolism; hydrogen sulfide biosynthesis; sulfite from sulfate: step 2/3.</text>
</comment>
<dbReference type="NCBIfam" id="TIGR00455">
    <property type="entry name" value="apsK"/>
    <property type="match status" value="1"/>
</dbReference>